<feature type="region of interest" description="Disordered" evidence="1">
    <location>
        <begin position="750"/>
        <end position="786"/>
    </location>
</feature>
<dbReference type="EMBL" id="CAEZYZ010000113">
    <property type="protein sequence ID" value="CAB4749445.1"/>
    <property type="molecule type" value="Genomic_DNA"/>
</dbReference>
<dbReference type="Gene3D" id="3.50.50.60">
    <property type="entry name" value="FAD/NAD(P)-binding domain"/>
    <property type="match status" value="1"/>
</dbReference>
<dbReference type="AlphaFoldDB" id="A0A6J6TRC6"/>
<organism evidence="4">
    <name type="scientific">freshwater metagenome</name>
    <dbReference type="NCBI Taxonomy" id="449393"/>
    <lineage>
        <taxon>unclassified sequences</taxon>
        <taxon>metagenomes</taxon>
        <taxon>ecological metagenomes</taxon>
    </lineage>
</organism>
<dbReference type="Pfam" id="PF00724">
    <property type="entry name" value="Oxidored_FMN"/>
    <property type="match status" value="1"/>
</dbReference>
<feature type="domain" description="NADH:flavin oxidoreductase/NADH oxidase N-terminal" evidence="2">
    <location>
        <begin position="403"/>
        <end position="734"/>
    </location>
</feature>
<dbReference type="CDD" id="cd02932">
    <property type="entry name" value="OYE_YqiM_FMN"/>
    <property type="match status" value="1"/>
</dbReference>
<feature type="domain" description="FAD-binding" evidence="3">
    <location>
        <begin position="132"/>
        <end position="328"/>
    </location>
</feature>
<evidence type="ECO:0000313" key="4">
    <source>
        <dbReference type="EMBL" id="CAB4749445.1"/>
    </source>
</evidence>
<accession>A0A6J6TRC6</accession>
<dbReference type="InterPro" id="IPR001155">
    <property type="entry name" value="OxRdtase_FMN_N"/>
</dbReference>
<dbReference type="InterPro" id="IPR044152">
    <property type="entry name" value="YqjM-like"/>
</dbReference>
<protein>
    <submittedName>
        <fullName evidence="4">Unannotated protein</fullName>
    </submittedName>
</protein>
<dbReference type="NCBIfam" id="NF006101">
    <property type="entry name" value="PRK08255.1"/>
    <property type="match status" value="1"/>
</dbReference>
<dbReference type="InterPro" id="IPR013785">
    <property type="entry name" value="Aldolase_TIM"/>
</dbReference>
<name>A0A6J6TRC6_9ZZZZ</name>
<dbReference type="SUPFAM" id="SSF51395">
    <property type="entry name" value="FMN-linked oxidoreductases"/>
    <property type="match status" value="1"/>
</dbReference>
<dbReference type="InterPro" id="IPR002938">
    <property type="entry name" value="FAD-bd"/>
</dbReference>
<dbReference type="GO" id="GO:0071949">
    <property type="term" value="F:FAD binding"/>
    <property type="evidence" value="ECO:0007669"/>
    <property type="project" value="InterPro"/>
</dbReference>
<dbReference type="Pfam" id="PF01494">
    <property type="entry name" value="FAD_binding_3"/>
    <property type="match status" value="1"/>
</dbReference>
<evidence type="ECO:0000259" key="3">
    <source>
        <dbReference type="Pfam" id="PF01494"/>
    </source>
</evidence>
<gene>
    <name evidence="4" type="ORF">UFOPK2810_00770</name>
</gene>
<dbReference type="SUPFAM" id="SSF51905">
    <property type="entry name" value="FAD/NAD(P)-binding domain"/>
    <property type="match status" value="1"/>
</dbReference>
<dbReference type="PRINTS" id="PR00420">
    <property type="entry name" value="RNGMNOXGNASE"/>
</dbReference>
<dbReference type="GO" id="GO:0050661">
    <property type="term" value="F:NADP binding"/>
    <property type="evidence" value="ECO:0007669"/>
    <property type="project" value="InterPro"/>
</dbReference>
<dbReference type="Gene3D" id="3.30.9.20">
    <property type="match status" value="1"/>
</dbReference>
<dbReference type="GO" id="GO:0010181">
    <property type="term" value="F:FMN binding"/>
    <property type="evidence" value="ECO:0007669"/>
    <property type="project" value="InterPro"/>
</dbReference>
<evidence type="ECO:0000259" key="2">
    <source>
        <dbReference type="Pfam" id="PF00724"/>
    </source>
</evidence>
<dbReference type="InterPro" id="IPR036188">
    <property type="entry name" value="FAD/NAD-bd_sf"/>
</dbReference>
<dbReference type="PANTHER" id="PTHR43303">
    <property type="entry name" value="NADPH DEHYDROGENASE C23G7.10C-RELATED"/>
    <property type="match status" value="1"/>
</dbReference>
<sequence>MKIAVIGGGPGGLYFSSLVKQLDPAADITVWERNAPDDTFGFGVVFSDQTLSGIKASDRSAFEDMGRSFAYWDDIDITVNGEMMTIGGNGFAAMSRKELLHVLQRRAIDHGVNILFRTEAPPVEDLMASHDLVLVCDGINSPIRDAYASEFGTTIDPRRCKFIWLGTDTVFDAFKFFVKETEWGVMQVHAYPMDAVSSTFIVEMPEDVWQRAGFDKADAADLPPGVSDMESIERIGEIFADALDGGSLIANNSKWITFRTIRNKTLILKNMALLGDSAHTAHFSIGSGTKLAMEDALALAACISEQPTVDAALKAYDEERLPVIKSTQRAAQASLVWFEEIGQYVHQDTIQFVFNMMTRSRRITYDNLRERDPEFVRTVDEWLVKSEIARGRVPAGTSARPPMFLPFKLRELELSNRIVVSAMDMYSAVDGFPGEFHLVHLGARALGGAGLVMTEMVCTSSDGRITPGCTGMWNDEQEAGWKRIVDFGHTTQAKMGIQIGHAGRKASTRVMWEGIDQPLESGNWPIMGPSPIPYHAVSQVPREMTRADMDDVLSQFVQATERAARAGFDLLELHCAHGYLLSSFITPVSNQRSDEYGGSLENRLRFPLEVFDAVRAAWPADRPMSVRISASDWVPDGLTEEESVEVAQAFIDHGADIIDVSTGQTTAAAVPEYGRSYQTPFSDRIRNRVGAATMAVGAISSWDDVNTIIAAGRADLCAIGRPHLFDPAWTLHAAADQEYRIAWPTPYVGGSWKPPAGRNEDPKPRLQLVPEDSSVVARPSRWRPNS</sequence>
<evidence type="ECO:0000256" key="1">
    <source>
        <dbReference type="SAM" id="MobiDB-lite"/>
    </source>
</evidence>
<dbReference type="GO" id="GO:0003959">
    <property type="term" value="F:NADPH dehydrogenase activity"/>
    <property type="evidence" value="ECO:0007669"/>
    <property type="project" value="InterPro"/>
</dbReference>
<proteinExistence type="predicted"/>
<dbReference type="PANTHER" id="PTHR43303:SF3">
    <property type="entry name" value="BLR3436 PROTEIN"/>
    <property type="match status" value="1"/>
</dbReference>
<dbReference type="Gene3D" id="3.20.20.70">
    <property type="entry name" value="Aldolase class I"/>
    <property type="match status" value="1"/>
</dbReference>
<reference evidence="4" key="1">
    <citation type="submission" date="2020-05" db="EMBL/GenBank/DDBJ databases">
        <authorList>
            <person name="Chiriac C."/>
            <person name="Salcher M."/>
            <person name="Ghai R."/>
            <person name="Kavagutti S V."/>
        </authorList>
    </citation>
    <scope>NUCLEOTIDE SEQUENCE</scope>
</reference>